<evidence type="ECO:0000256" key="1">
    <source>
        <dbReference type="SAM" id="Phobius"/>
    </source>
</evidence>
<evidence type="ECO:0000313" key="3">
    <source>
        <dbReference type="Proteomes" id="UP000588068"/>
    </source>
</evidence>
<comment type="caution">
    <text evidence="2">The sequence shown here is derived from an EMBL/GenBank/DDBJ whole genome shotgun (WGS) entry which is preliminary data.</text>
</comment>
<dbReference type="AlphaFoldDB" id="A0A841HMG4"/>
<gene>
    <name evidence="2" type="ORF">HNQ60_002160</name>
</gene>
<feature type="transmembrane region" description="Helical" evidence="1">
    <location>
        <begin position="26"/>
        <end position="48"/>
    </location>
</feature>
<dbReference type="EMBL" id="JACHHZ010000002">
    <property type="protein sequence ID" value="MBB6093282.1"/>
    <property type="molecule type" value="Genomic_DNA"/>
</dbReference>
<keyword evidence="1" id="KW-1133">Transmembrane helix</keyword>
<name>A0A841HMG4_9GAMM</name>
<accession>A0A841HMG4</accession>
<sequence>MDSLIHRAFAIDADTVARPDASRRRALRFGLAASVMLAIAMAVLWIAYPRDTLAEEVVQHALHEPGSLRTTPDRVSEMEFVDVLARSGLRLRPGFDGRVSYATNCPFRGREVPHFVVQTSQGPATVMLLTEEKAVWKPQHFDEEGFRGVIMPAPRGVLAVLGQDVPVDQVAQQVLAAVEYAPAMQW</sequence>
<protein>
    <recommendedName>
        <fullName evidence="4">DUF3379 domain-containing protein</fullName>
    </recommendedName>
</protein>
<dbReference type="Pfam" id="PF11859">
    <property type="entry name" value="DUF3379"/>
    <property type="match status" value="1"/>
</dbReference>
<organism evidence="2 3">
    <name type="scientific">Povalibacter uvarum</name>
    <dbReference type="NCBI Taxonomy" id="732238"/>
    <lineage>
        <taxon>Bacteria</taxon>
        <taxon>Pseudomonadati</taxon>
        <taxon>Pseudomonadota</taxon>
        <taxon>Gammaproteobacteria</taxon>
        <taxon>Steroidobacterales</taxon>
        <taxon>Steroidobacteraceae</taxon>
        <taxon>Povalibacter</taxon>
    </lineage>
</organism>
<keyword evidence="1" id="KW-0472">Membrane</keyword>
<dbReference type="InterPro" id="IPR021806">
    <property type="entry name" value="DUF3379"/>
</dbReference>
<proteinExistence type="predicted"/>
<evidence type="ECO:0008006" key="4">
    <source>
        <dbReference type="Google" id="ProtNLM"/>
    </source>
</evidence>
<reference evidence="2 3" key="1">
    <citation type="submission" date="2020-08" db="EMBL/GenBank/DDBJ databases">
        <title>Genomic Encyclopedia of Type Strains, Phase IV (KMG-IV): sequencing the most valuable type-strain genomes for metagenomic binning, comparative biology and taxonomic classification.</title>
        <authorList>
            <person name="Goeker M."/>
        </authorList>
    </citation>
    <scope>NUCLEOTIDE SEQUENCE [LARGE SCALE GENOMIC DNA]</scope>
    <source>
        <strain evidence="2 3">DSM 26723</strain>
    </source>
</reference>
<dbReference type="Proteomes" id="UP000588068">
    <property type="component" value="Unassembled WGS sequence"/>
</dbReference>
<keyword evidence="1" id="KW-0812">Transmembrane</keyword>
<evidence type="ECO:0000313" key="2">
    <source>
        <dbReference type="EMBL" id="MBB6093282.1"/>
    </source>
</evidence>
<keyword evidence="3" id="KW-1185">Reference proteome</keyword>